<reference evidence="2 3" key="1">
    <citation type="journal article" date="2023" name="Genes (Basel)">
        <title>Chromosome-Level Genome Assembly and Circadian Gene Repertoire of the Patagonia Blennie Eleginops maclovinus-The Closest Ancestral Proxy of Antarctic Cryonotothenioids.</title>
        <authorList>
            <person name="Cheng C.C."/>
            <person name="Rivera-Colon A.G."/>
            <person name="Minhas B.F."/>
            <person name="Wilson L."/>
            <person name="Rayamajhi N."/>
            <person name="Vargas-Chacoff L."/>
            <person name="Catchen J.M."/>
        </authorList>
    </citation>
    <scope>NUCLEOTIDE SEQUENCE [LARGE SCALE GENOMIC DNA]</scope>
    <source>
        <strain evidence="2">JMC-PN-2008</strain>
    </source>
</reference>
<keyword evidence="3" id="KW-1185">Reference proteome</keyword>
<proteinExistence type="predicted"/>
<sequence length="92" mass="9818">MQTAAVQEVRKSCFEKENSSCSHSAASQLRPQLSGGGGKYLPLCTIVLLGLQAPPAGEEPGSGGEREGGERGWRGGVHKHLQLPKHDLRLML</sequence>
<dbReference type="AlphaFoldDB" id="A0AAN8AWJ9"/>
<gene>
    <name evidence="2" type="ORF">PBY51_003445</name>
</gene>
<feature type="compositionally biased region" description="Basic and acidic residues" evidence="1">
    <location>
        <begin position="64"/>
        <end position="73"/>
    </location>
</feature>
<organism evidence="2 3">
    <name type="scientific">Eleginops maclovinus</name>
    <name type="common">Patagonian blennie</name>
    <name type="synonym">Eleginus maclovinus</name>
    <dbReference type="NCBI Taxonomy" id="56733"/>
    <lineage>
        <taxon>Eukaryota</taxon>
        <taxon>Metazoa</taxon>
        <taxon>Chordata</taxon>
        <taxon>Craniata</taxon>
        <taxon>Vertebrata</taxon>
        <taxon>Euteleostomi</taxon>
        <taxon>Actinopterygii</taxon>
        <taxon>Neopterygii</taxon>
        <taxon>Teleostei</taxon>
        <taxon>Neoteleostei</taxon>
        <taxon>Acanthomorphata</taxon>
        <taxon>Eupercaria</taxon>
        <taxon>Perciformes</taxon>
        <taxon>Notothenioidei</taxon>
        <taxon>Eleginopidae</taxon>
        <taxon>Eleginops</taxon>
    </lineage>
</organism>
<comment type="caution">
    <text evidence="2">The sequence shown here is derived from an EMBL/GenBank/DDBJ whole genome shotgun (WGS) entry which is preliminary data.</text>
</comment>
<accession>A0AAN8AWJ9</accession>
<dbReference type="Proteomes" id="UP001346869">
    <property type="component" value="Unassembled WGS sequence"/>
</dbReference>
<evidence type="ECO:0000256" key="1">
    <source>
        <dbReference type="SAM" id="MobiDB-lite"/>
    </source>
</evidence>
<protein>
    <submittedName>
        <fullName evidence="2">Uncharacterized protein</fullName>
    </submittedName>
</protein>
<evidence type="ECO:0000313" key="3">
    <source>
        <dbReference type="Proteomes" id="UP001346869"/>
    </source>
</evidence>
<reference evidence="2 3" key="2">
    <citation type="journal article" date="2023" name="Mol. Biol. Evol.">
        <title>Genomics of Secondarily Temperate Adaptation in the Only Non-Antarctic Icefish.</title>
        <authorList>
            <person name="Rivera-Colon A.G."/>
            <person name="Rayamajhi N."/>
            <person name="Minhas B.F."/>
            <person name="Madrigal G."/>
            <person name="Bilyk K.T."/>
            <person name="Yoon V."/>
            <person name="Hune M."/>
            <person name="Gregory S."/>
            <person name="Cheng C.H.C."/>
            <person name="Catchen J.M."/>
        </authorList>
    </citation>
    <scope>NUCLEOTIDE SEQUENCE [LARGE SCALE GENOMIC DNA]</scope>
    <source>
        <strain evidence="2">JMC-PN-2008</strain>
    </source>
</reference>
<dbReference type="EMBL" id="JAUZQC010000005">
    <property type="protein sequence ID" value="KAK5870503.1"/>
    <property type="molecule type" value="Genomic_DNA"/>
</dbReference>
<evidence type="ECO:0000313" key="2">
    <source>
        <dbReference type="EMBL" id="KAK5870503.1"/>
    </source>
</evidence>
<feature type="region of interest" description="Disordered" evidence="1">
    <location>
        <begin position="54"/>
        <end position="80"/>
    </location>
</feature>
<name>A0AAN8AWJ9_ELEMC</name>